<evidence type="ECO:0000256" key="2">
    <source>
        <dbReference type="ARBA" id="ARBA00022670"/>
    </source>
</evidence>
<organism evidence="9 10">
    <name type="scientific">Coccomyxa subellipsoidea (strain C-169)</name>
    <name type="common">Green microalga</name>
    <dbReference type="NCBI Taxonomy" id="574566"/>
    <lineage>
        <taxon>Eukaryota</taxon>
        <taxon>Viridiplantae</taxon>
        <taxon>Chlorophyta</taxon>
        <taxon>core chlorophytes</taxon>
        <taxon>Trebouxiophyceae</taxon>
        <taxon>Trebouxiophyceae incertae sedis</taxon>
        <taxon>Coccomyxaceae</taxon>
        <taxon>Coccomyxa</taxon>
        <taxon>Coccomyxa subellipsoidea</taxon>
    </lineage>
</organism>
<dbReference type="EMBL" id="AGSI01000005">
    <property type="protein sequence ID" value="EIE24824.1"/>
    <property type="molecule type" value="Genomic_DNA"/>
</dbReference>
<evidence type="ECO:0000256" key="4">
    <source>
        <dbReference type="ARBA" id="ARBA00022801"/>
    </source>
</evidence>
<dbReference type="OrthoDB" id="1058388at2759"/>
<feature type="disulfide bond" evidence="6">
    <location>
        <begin position="246"/>
        <end position="283"/>
    </location>
</feature>
<evidence type="ECO:0000256" key="3">
    <source>
        <dbReference type="ARBA" id="ARBA00022750"/>
    </source>
</evidence>
<keyword evidence="3" id="KW-0064">Aspartyl protease</keyword>
<feature type="region of interest" description="Disordered" evidence="7">
    <location>
        <begin position="471"/>
        <end position="510"/>
    </location>
</feature>
<name>I0Z2F5_COCSC</name>
<feature type="compositionally biased region" description="Low complexity" evidence="7">
    <location>
        <begin position="472"/>
        <end position="498"/>
    </location>
</feature>
<keyword evidence="6" id="KW-1015">Disulfide bond</keyword>
<comment type="caution">
    <text evidence="9">The sequence shown here is derived from an EMBL/GenBank/DDBJ whole genome shotgun (WGS) entry which is preliminary data.</text>
</comment>
<proteinExistence type="inferred from homology"/>
<feature type="active site" evidence="5">
    <location>
        <position position="22"/>
    </location>
</feature>
<dbReference type="SUPFAM" id="SSF50630">
    <property type="entry name" value="Acid proteases"/>
    <property type="match status" value="1"/>
</dbReference>
<comment type="similarity">
    <text evidence="1">Belongs to the peptidase A1 family.</text>
</comment>
<protein>
    <submittedName>
        <fullName evidence="9">Acid protease</fullName>
    </submittedName>
</protein>
<evidence type="ECO:0000256" key="6">
    <source>
        <dbReference type="PIRSR" id="PIRSR601461-2"/>
    </source>
</evidence>
<keyword evidence="2 9" id="KW-0645">Protease</keyword>
<gene>
    <name evidence="9" type="ORF">COCSUDRAFT_62232</name>
</gene>
<evidence type="ECO:0000313" key="10">
    <source>
        <dbReference type="Proteomes" id="UP000007264"/>
    </source>
</evidence>
<sequence>MRADYGSIKLGTPSQEVTVCFDTGSADLWVPSTECNNPSCLTHNRFNPALSPTHQETGGEFSIKYGTGAVHGNVVTDVLQLAEPPIVVPDQGFGLAQDHSADFASASCDGIFGLALPALSKQGQLPAFFRMLESGLLDEPLFSIWLSPDPTLEPAGKILFGGHNPARYTGELLDLPVISKKYWMVALDSMTVDGKIIQGLQADGAIMDTGTSLITASAADAATINAAIPGMVFSADTKTWRVDGGCANVDAMPAVSFIMGGNQFSLGPRQYIIQVGSGDGTYCMSGIVGNGPNGKMVIGATFLRAYYSVYTYDLATGNAWVSLAPAALDAGGDSEGAVIKQDAKQQGAPVNATSVYVTASRAEIADRAATAAAASAVAGNLTAGLVAPPAAAVSQMAGIAASTAAAGGRSAAGAGAALAVPPAASVYGSWGPVTGGQATVAKPAVLAPAPSRAPVSDALTWSSADISTGKEATASARGLPAAGAPAPGPAKAATVPSAVPAPAPQPRSGPMGAAAMAYLRDSTSEDAGSPIWAQAVAPSASVTAVRSFGAMLSGRKLRL</sequence>
<evidence type="ECO:0000259" key="8">
    <source>
        <dbReference type="PROSITE" id="PS51767"/>
    </source>
</evidence>
<feature type="disulfide bond" evidence="6">
    <location>
        <begin position="35"/>
        <end position="40"/>
    </location>
</feature>
<dbReference type="PANTHER" id="PTHR47966:SF51">
    <property type="entry name" value="BETA-SITE APP-CLEAVING ENZYME, ISOFORM A-RELATED"/>
    <property type="match status" value="1"/>
</dbReference>
<evidence type="ECO:0000313" key="9">
    <source>
        <dbReference type="EMBL" id="EIE24824.1"/>
    </source>
</evidence>
<dbReference type="PROSITE" id="PS51767">
    <property type="entry name" value="PEPTIDASE_A1"/>
    <property type="match status" value="1"/>
</dbReference>
<dbReference type="STRING" id="574566.I0Z2F5"/>
<dbReference type="GO" id="GO:0004190">
    <property type="term" value="F:aspartic-type endopeptidase activity"/>
    <property type="evidence" value="ECO:0007669"/>
    <property type="project" value="UniProtKB-KW"/>
</dbReference>
<accession>I0Z2F5</accession>
<evidence type="ECO:0000256" key="1">
    <source>
        <dbReference type="ARBA" id="ARBA00007447"/>
    </source>
</evidence>
<dbReference type="InterPro" id="IPR001461">
    <property type="entry name" value="Aspartic_peptidase_A1"/>
</dbReference>
<dbReference type="GeneID" id="17042825"/>
<dbReference type="AlphaFoldDB" id="I0Z2F5"/>
<feature type="domain" description="Peptidase A1" evidence="8">
    <location>
        <begin position="4"/>
        <end position="324"/>
    </location>
</feature>
<dbReference type="PRINTS" id="PR00792">
    <property type="entry name" value="PEPSIN"/>
</dbReference>
<evidence type="ECO:0000256" key="7">
    <source>
        <dbReference type="SAM" id="MobiDB-lite"/>
    </source>
</evidence>
<dbReference type="eggNOG" id="KOG1339">
    <property type="taxonomic scope" value="Eukaryota"/>
</dbReference>
<feature type="active site" evidence="5">
    <location>
        <position position="208"/>
    </location>
</feature>
<dbReference type="Proteomes" id="UP000007264">
    <property type="component" value="Unassembled WGS sequence"/>
</dbReference>
<dbReference type="FunFam" id="2.40.70.10:FF:000115">
    <property type="entry name" value="Lysosomal aspartic protease"/>
    <property type="match status" value="1"/>
</dbReference>
<dbReference type="InterPro" id="IPR021109">
    <property type="entry name" value="Peptidase_aspartic_dom_sf"/>
</dbReference>
<evidence type="ECO:0000256" key="5">
    <source>
        <dbReference type="PIRSR" id="PIRSR601461-1"/>
    </source>
</evidence>
<reference evidence="9 10" key="1">
    <citation type="journal article" date="2012" name="Genome Biol.">
        <title>The genome of the polar eukaryotic microalga coccomyxa subellipsoidea reveals traits of cold adaptation.</title>
        <authorList>
            <person name="Blanc G."/>
            <person name="Agarkova I."/>
            <person name="Grimwood J."/>
            <person name="Kuo A."/>
            <person name="Brueggeman A."/>
            <person name="Dunigan D."/>
            <person name="Gurnon J."/>
            <person name="Ladunga I."/>
            <person name="Lindquist E."/>
            <person name="Lucas S."/>
            <person name="Pangilinan J."/>
            <person name="Proschold T."/>
            <person name="Salamov A."/>
            <person name="Schmutz J."/>
            <person name="Weeks D."/>
            <person name="Yamada T."/>
            <person name="Claverie J.M."/>
            <person name="Grigoriev I."/>
            <person name="Van Etten J."/>
            <person name="Lomsadze A."/>
            <person name="Borodovsky M."/>
        </authorList>
    </citation>
    <scope>NUCLEOTIDE SEQUENCE [LARGE SCALE GENOMIC DNA]</scope>
    <source>
        <strain evidence="9 10">C-169</strain>
    </source>
</reference>
<dbReference type="Pfam" id="PF00026">
    <property type="entry name" value="Asp"/>
    <property type="match status" value="1"/>
</dbReference>
<dbReference type="KEGG" id="csl:COCSUDRAFT_62232"/>
<dbReference type="RefSeq" id="XP_005649368.1">
    <property type="nucleotide sequence ID" value="XM_005649311.1"/>
</dbReference>
<keyword evidence="4" id="KW-0378">Hydrolase</keyword>
<dbReference type="PANTHER" id="PTHR47966">
    <property type="entry name" value="BETA-SITE APP-CLEAVING ENZYME, ISOFORM A-RELATED"/>
    <property type="match status" value="1"/>
</dbReference>
<dbReference type="InterPro" id="IPR033121">
    <property type="entry name" value="PEPTIDASE_A1"/>
</dbReference>
<dbReference type="GO" id="GO:0006508">
    <property type="term" value="P:proteolysis"/>
    <property type="evidence" value="ECO:0007669"/>
    <property type="project" value="UniProtKB-KW"/>
</dbReference>
<dbReference type="Gene3D" id="2.40.70.10">
    <property type="entry name" value="Acid Proteases"/>
    <property type="match status" value="2"/>
</dbReference>
<keyword evidence="10" id="KW-1185">Reference proteome</keyword>